<sequence length="389" mass="41574">MPGAGTGDTEQAAPGRSVSQMVTGAILSSDDIGDAEVRAWSALADRALEPNPFVRPEFVLSNAKASGEAAALLVVREGSHWLALLPVGVGKRWRRTPLPCLIPWLPELAYSATPLIDRDAPGPAIAGLLDLLAAERWSAALVLHPFDPTGPVGAALTTNLGLRSIAPYVYADFERAAIRRRPENTYLSESLSSAGRKKLRSRKRALGRELGGDLVVVDRSTEPAAWDAFLAMEHAGWKGEQGTALASDSRDAAFFRIMCGGMAAGGRLQLLALEGAGRTVAMQCNLVDGSSLYAFKVAYDEAFARFSPGALLEVEAIELFHDGLGQVELLDSCADPDNALVNRIWPDRRRLQTLVIPTGAPGARLIRPAMGVEVAVRRVIRARRAARAA</sequence>
<proteinExistence type="predicted"/>
<dbReference type="EMBL" id="CADCVU010000029">
    <property type="protein sequence ID" value="CAA9483776.1"/>
    <property type="molecule type" value="Genomic_DNA"/>
</dbReference>
<dbReference type="InterPro" id="IPR038740">
    <property type="entry name" value="BioF2-like_GNAT_dom"/>
</dbReference>
<organism evidence="2">
    <name type="scientific">uncultured Solirubrobacterales bacterium</name>
    <dbReference type="NCBI Taxonomy" id="768556"/>
    <lineage>
        <taxon>Bacteria</taxon>
        <taxon>Bacillati</taxon>
        <taxon>Actinomycetota</taxon>
        <taxon>Thermoleophilia</taxon>
        <taxon>Solirubrobacterales</taxon>
        <taxon>environmental samples</taxon>
    </lineage>
</organism>
<protein>
    <recommendedName>
        <fullName evidence="1">BioF2-like acetyltransferase domain-containing protein</fullName>
    </recommendedName>
</protein>
<evidence type="ECO:0000259" key="1">
    <source>
        <dbReference type="Pfam" id="PF13480"/>
    </source>
</evidence>
<feature type="domain" description="BioF2-like acetyltransferase" evidence="1">
    <location>
        <begin position="195"/>
        <end position="321"/>
    </location>
</feature>
<dbReference type="AlphaFoldDB" id="A0A6J4S534"/>
<dbReference type="InterPro" id="IPR016181">
    <property type="entry name" value="Acyl_CoA_acyltransferase"/>
</dbReference>
<name>A0A6J4S534_9ACTN</name>
<reference evidence="2" key="1">
    <citation type="submission" date="2020-02" db="EMBL/GenBank/DDBJ databases">
        <authorList>
            <person name="Meier V. D."/>
        </authorList>
    </citation>
    <scope>NUCLEOTIDE SEQUENCE</scope>
    <source>
        <strain evidence="2">AVDCRST_MAG45</strain>
    </source>
</reference>
<gene>
    <name evidence="2" type="ORF">AVDCRST_MAG45-325</name>
</gene>
<dbReference type="SUPFAM" id="SSF55729">
    <property type="entry name" value="Acyl-CoA N-acyltransferases (Nat)"/>
    <property type="match status" value="1"/>
</dbReference>
<accession>A0A6J4S534</accession>
<dbReference type="Gene3D" id="3.40.630.30">
    <property type="match status" value="1"/>
</dbReference>
<evidence type="ECO:0000313" key="2">
    <source>
        <dbReference type="EMBL" id="CAA9483776.1"/>
    </source>
</evidence>
<dbReference type="Pfam" id="PF13480">
    <property type="entry name" value="Acetyltransf_6"/>
    <property type="match status" value="1"/>
</dbReference>